<sequence>MHYITSESRPPWSHSTVKTPQVVDSKQTHRTWHRIGWQQRPFHTTEAREHTMQAYSIANQGTPKQQMSQQQSLQGQRPVTQQSGSHVVAHTHSYTFMHSQKQTHTHRTTLMKSWVPGRDGPAAAINTEGLCDELNMRLLNIDQTLQGLLATNSPQQQQETAAAPAGVRHKLENSALHQQLAFSTALLLDWCGAAPAGSAERVLQQLVQ</sequence>
<reference evidence="2 3" key="1">
    <citation type="submission" date="2023-05" db="EMBL/GenBank/DDBJ databases">
        <title>A 100% complete, gapless, phased diploid assembly of the Scenedesmus obliquus UTEX 3031 genome.</title>
        <authorList>
            <person name="Biondi T.C."/>
            <person name="Hanschen E.R."/>
            <person name="Kwon T."/>
            <person name="Eng W."/>
            <person name="Kruse C.P.S."/>
            <person name="Koehler S.I."/>
            <person name="Kunde Y."/>
            <person name="Gleasner C.D."/>
            <person name="You Mak K.T."/>
            <person name="Polle J."/>
            <person name="Hovde B.T."/>
            <person name="Starkenburg S.R."/>
        </authorList>
    </citation>
    <scope>NUCLEOTIDE SEQUENCE [LARGE SCALE GENOMIC DNA]</scope>
    <source>
        <strain evidence="2 3">DOE0152z</strain>
    </source>
</reference>
<evidence type="ECO:0000313" key="3">
    <source>
        <dbReference type="Proteomes" id="UP001244341"/>
    </source>
</evidence>
<evidence type="ECO:0000313" key="2">
    <source>
        <dbReference type="EMBL" id="WIA11478.1"/>
    </source>
</evidence>
<dbReference type="Proteomes" id="UP001244341">
    <property type="component" value="Chromosome 3b"/>
</dbReference>
<proteinExistence type="predicted"/>
<evidence type="ECO:0000256" key="1">
    <source>
        <dbReference type="SAM" id="MobiDB-lite"/>
    </source>
</evidence>
<gene>
    <name evidence="2" type="ORF">OEZ85_011592</name>
</gene>
<name>A0ABY8TVJ1_TETOB</name>
<organism evidence="2 3">
    <name type="scientific">Tetradesmus obliquus</name>
    <name type="common">Green alga</name>
    <name type="synonym">Acutodesmus obliquus</name>
    <dbReference type="NCBI Taxonomy" id="3088"/>
    <lineage>
        <taxon>Eukaryota</taxon>
        <taxon>Viridiplantae</taxon>
        <taxon>Chlorophyta</taxon>
        <taxon>core chlorophytes</taxon>
        <taxon>Chlorophyceae</taxon>
        <taxon>CS clade</taxon>
        <taxon>Sphaeropleales</taxon>
        <taxon>Scenedesmaceae</taxon>
        <taxon>Tetradesmus</taxon>
    </lineage>
</organism>
<dbReference type="EMBL" id="CP126210">
    <property type="protein sequence ID" value="WIA11478.1"/>
    <property type="molecule type" value="Genomic_DNA"/>
</dbReference>
<accession>A0ABY8TVJ1</accession>
<feature type="compositionally biased region" description="Low complexity" evidence="1">
    <location>
        <begin position="60"/>
        <end position="76"/>
    </location>
</feature>
<feature type="region of interest" description="Disordered" evidence="1">
    <location>
        <begin position="1"/>
        <end position="22"/>
    </location>
</feature>
<protein>
    <submittedName>
        <fullName evidence="2">Uncharacterized protein</fullName>
    </submittedName>
</protein>
<keyword evidence="3" id="KW-1185">Reference proteome</keyword>
<feature type="region of interest" description="Disordered" evidence="1">
    <location>
        <begin position="59"/>
        <end position="83"/>
    </location>
</feature>